<dbReference type="RefSeq" id="WP_380568708.1">
    <property type="nucleotide sequence ID" value="NZ_JBEUKS010000019.1"/>
</dbReference>
<keyword evidence="6" id="KW-1185">Reference proteome</keyword>
<evidence type="ECO:0000256" key="2">
    <source>
        <dbReference type="ARBA" id="ARBA00022679"/>
    </source>
</evidence>
<keyword evidence="3" id="KW-0949">S-adenosyl-L-methionine</keyword>
<sequence>MADPVAALEGFGLDEFELPDELEATAPPEERGRSGRDDVRLLVGARGPQGELTVGHHAFRELPQLLRPGDVLVVNVSATLPAAVDGRVAGTDAPVVVHFSTRRSRHRWVVELRTPDGHGSTRERGQADGATTVRLAGGASLRLLAGVGPRLWAAEFTVPDPLAYLAAHGRPIRYAYTDADRPIAAYQTVFARPPAEVRGGSAEMPSAARPFTAELVTRLVSRGVQIVPITLHTGVASLESHEPPYAEWFEVPEPTVRAVRAARRAGSRVVAVGTTAVRALESAADADGVLRATSGWTELVITPQRGVRVVNGLLTGLHEPRASHLLMLEAIAGRPLLDLSYAEALRERYLWHEFGDLHLILSR</sequence>
<dbReference type="EMBL" id="JBEUKS010000019">
    <property type="protein sequence ID" value="MFC1443708.1"/>
    <property type="molecule type" value="Genomic_DNA"/>
</dbReference>
<dbReference type="PANTHER" id="PTHR30307">
    <property type="entry name" value="S-ADENOSYLMETHIONINE:TRNA RIBOSYLTRANSFERASE-ISOMERASE"/>
    <property type="match status" value="1"/>
</dbReference>
<organism evidence="5 6">
    <name type="scientific">Streptacidiphilus jeojiensis</name>
    <dbReference type="NCBI Taxonomy" id="3229225"/>
    <lineage>
        <taxon>Bacteria</taxon>
        <taxon>Bacillati</taxon>
        <taxon>Actinomycetota</taxon>
        <taxon>Actinomycetes</taxon>
        <taxon>Kitasatosporales</taxon>
        <taxon>Streptomycetaceae</taxon>
        <taxon>Streptacidiphilus</taxon>
    </lineage>
</organism>
<gene>
    <name evidence="5" type="ORF">ABUW04_36280</name>
</gene>
<name>A0ABV6XZK5_9ACTN</name>
<proteinExistence type="predicted"/>
<evidence type="ECO:0000313" key="6">
    <source>
        <dbReference type="Proteomes" id="UP001592581"/>
    </source>
</evidence>
<dbReference type="Gene3D" id="2.40.10.240">
    <property type="entry name" value="QueA-like"/>
    <property type="match status" value="1"/>
</dbReference>
<keyword evidence="4" id="KW-0671">Queuosine biosynthesis</keyword>
<dbReference type="InterPro" id="IPR036100">
    <property type="entry name" value="QueA_sf"/>
</dbReference>
<evidence type="ECO:0000256" key="3">
    <source>
        <dbReference type="ARBA" id="ARBA00022691"/>
    </source>
</evidence>
<evidence type="ECO:0000256" key="4">
    <source>
        <dbReference type="ARBA" id="ARBA00022785"/>
    </source>
</evidence>
<dbReference type="Pfam" id="PF02547">
    <property type="entry name" value="Queuosine_synth"/>
    <property type="match status" value="1"/>
</dbReference>
<dbReference type="InterPro" id="IPR003699">
    <property type="entry name" value="QueA"/>
</dbReference>
<keyword evidence="1" id="KW-0963">Cytoplasm</keyword>
<dbReference type="Gene3D" id="3.40.1780.10">
    <property type="entry name" value="QueA-like"/>
    <property type="match status" value="1"/>
</dbReference>
<reference evidence="5 6" key="1">
    <citation type="submission" date="2024-06" db="EMBL/GenBank/DDBJ databases">
        <authorList>
            <person name="Lee S.D."/>
        </authorList>
    </citation>
    <scope>NUCLEOTIDE SEQUENCE [LARGE SCALE GENOMIC DNA]</scope>
    <source>
        <strain evidence="5 6">N1-10</strain>
    </source>
</reference>
<protein>
    <submittedName>
        <fullName evidence="5">S-adenosylmethionine:tRNA ribosyltransferase-isomerase</fullName>
    </submittedName>
</protein>
<keyword evidence="2" id="KW-0808">Transferase</keyword>
<dbReference type="InterPro" id="IPR042118">
    <property type="entry name" value="QueA_dom1"/>
</dbReference>
<dbReference type="InterPro" id="IPR042119">
    <property type="entry name" value="QueA_dom2"/>
</dbReference>
<dbReference type="PANTHER" id="PTHR30307:SF0">
    <property type="entry name" value="S-ADENOSYLMETHIONINE:TRNA RIBOSYLTRANSFERASE-ISOMERASE"/>
    <property type="match status" value="1"/>
</dbReference>
<evidence type="ECO:0000313" key="5">
    <source>
        <dbReference type="EMBL" id="MFC1443708.1"/>
    </source>
</evidence>
<comment type="caution">
    <text evidence="5">The sequence shown here is derived from an EMBL/GenBank/DDBJ whole genome shotgun (WGS) entry which is preliminary data.</text>
</comment>
<evidence type="ECO:0000256" key="1">
    <source>
        <dbReference type="ARBA" id="ARBA00022490"/>
    </source>
</evidence>
<dbReference type="SUPFAM" id="SSF111337">
    <property type="entry name" value="QueA-like"/>
    <property type="match status" value="1"/>
</dbReference>
<dbReference type="Proteomes" id="UP001592581">
    <property type="component" value="Unassembled WGS sequence"/>
</dbReference>
<accession>A0ABV6XZK5</accession>